<gene>
    <name evidence="2" type="ORF">PIB30_101835</name>
</gene>
<evidence type="ECO:0000313" key="3">
    <source>
        <dbReference type="Proteomes" id="UP001341840"/>
    </source>
</evidence>
<keyword evidence="3" id="KW-1185">Reference proteome</keyword>
<dbReference type="InterPro" id="IPR046796">
    <property type="entry name" value="Transposase_32_dom"/>
</dbReference>
<feature type="domain" description="Putative plant transposon protein" evidence="1">
    <location>
        <begin position="4"/>
        <end position="140"/>
    </location>
</feature>
<protein>
    <recommendedName>
        <fullName evidence="1">Putative plant transposon protein domain-containing protein</fullName>
    </recommendedName>
</protein>
<organism evidence="2 3">
    <name type="scientific">Stylosanthes scabra</name>
    <dbReference type="NCBI Taxonomy" id="79078"/>
    <lineage>
        <taxon>Eukaryota</taxon>
        <taxon>Viridiplantae</taxon>
        <taxon>Streptophyta</taxon>
        <taxon>Embryophyta</taxon>
        <taxon>Tracheophyta</taxon>
        <taxon>Spermatophyta</taxon>
        <taxon>Magnoliopsida</taxon>
        <taxon>eudicotyledons</taxon>
        <taxon>Gunneridae</taxon>
        <taxon>Pentapetalae</taxon>
        <taxon>rosids</taxon>
        <taxon>fabids</taxon>
        <taxon>Fabales</taxon>
        <taxon>Fabaceae</taxon>
        <taxon>Papilionoideae</taxon>
        <taxon>50 kb inversion clade</taxon>
        <taxon>dalbergioids sensu lato</taxon>
        <taxon>Dalbergieae</taxon>
        <taxon>Pterocarpus clade</taxon>
        <taxon>Stylosanthes</taxon>
    </lineage>
</organism>
<accession>A0ABU6UX10</accession>
<dbReference type="EMBL" id="JASCZI010123868">
    <property type="protein sequence ID" value="MED6165666.1"/>
    <property type="molecule type" value="Genomic_DNA"/>
</dbReference>
<dbReference type="Pfam" id="PF20167">
    <property type="entry name" value="Transposase_32"/>
    <property type="match status" value="1"/>
</dbReference>
<feature type="non-terminal residue" evidence="2">
    <location>
        <position position="142"/>
    </location>
</feature>
<reference evidence="2 3" key="1">
    <citation type="journal article" date="2023" name="Plants (Basel)">
        <title>Bridging the Gap: Combining Genomics and Transcriptomics Approaches to Understand Stylosanthes scabra, an Orphan Legume from the Brazilian Caatinga.</title>
        <authorList>
            <person name="Ferreira-Neto J.R.C."/>
            <person name="da Silva M.D."/>
            <person name="Binneck E."/>
            <person name="de Melo N.F."/>
            <person name="da Silva R.H."/>
            <person name="de Melo A.L.T.M."/>
            <person name="Pandolfi V."/>
            <person name="Bustamante F.O."/>
            <person name="Brasileiro-Vidal A.C."/>
            <person name="Benko-Iseppon A.M."/>
        </authorList>
    </citation>
    <scope>NUCLEOTIDE SEQUENCE [LARGE SCALE GENOMIC DNA]</scope>
    <source>
        <tissue evidence="2">Leaves</tissue>
    </source>
</reference>
<evidence type="ECO:0000259" key="1">
    <source>
        <dbReference type="Pfam" id="PF20167"/>
    </source>
</evidence>
<dbReference type="Proteomes" id="UP001341840">
    <property type="component" value="Unassembled WGS sequence"/>
</dbReference>
<proteinExistence type="predicted"/>
<sequence>MGIKLLREFYANARMTRRDKQSNPRYITFIRGKDIDFFPASIKVILQLPDIDDGEQSYEARRQPDDQRLNDVLRDIGEPFDQWKLDNKKKPSLIKRRELNPTARGWFDFVRRSLIRSSNNSEVTVERAILVHSIIEGLDVKA</sequence>
<comment type="caution">
    <text evidence="2">The sequence shown here is derived from an EMBL/GenBank/DDBJ whole genome shotgun (WGS) entry which is preliminary data.</text>
</comment>
<evidence type="ECO:0000313" key="2">
    <source>
        <dbReference type="EMBL" id="MED6165666.1"/>
    </source>
</evidence>
<name>A0ABU6UX10_9FABA</name>